<name>A0A511YLZ0_9FLAO</name>
<dbReference type="AlphaFoldDB" id="A0A511YLZ0"/>
<protein>
    <submittedName>
        <fullName evidence="1">Uncharacterized protein</fullName>
    </submittedName>
</protein>
<organism evidence="1 2">
    <name type="scientific">Chryseobacterium hagamense</name>
    <dbReference type="NCBI Taxonomy" id="395935"/>
    <lineage>
        <taxon>Bacteria</taxon>
        <taxon>Pseudomonadati</taxon>
        <taxon>Bacteroidota</taxon>
        <taxon>Flavobacteriia</taxon>
        <taxon>Flavobacteriales</taxon>
        <taxon>Weeksellaceae</taxon>
        <taxon>Chryseobacterium group</taxon>
        <taxon>Chryseobacterium</taxon>
    </lineage>
</organism>
<gene>
    <name evidence="1" type="ORF">CHA01nite_19510</name>
</gene>
<accession>A0A511YLZ0</accession>
<evidence type="ECO:0000313" key="2">
    <source>
        <dbReference type="Proteomes" id="UP000321863"/>
    </source>
</evidence>
<dbReference type="Proteomes" id="UP000321863">
    <property type="component" value="Unassembled WGS sequence"/>
</dbReference>
<reference evidence="1 2" key="1">
    <citation type="submission" date="2019-07" db="EMBL/GenBank/DDBJ databases">
        <title>Whole genome shotgun sequence of Chryseobacterium hagamense NBRC 105253.</title>
        <authorList>
            <person name="Hosoyama A."/>
            <person name="Uohara A."/>
            <person name="Ohji S."/>
            <person name="Ichikawa N."/>
        </authorList>
    </citation>
    <scope>NUCLEOTIDE SEQUENCE [LARGE SCALE GENOMIC DNA]</scope>
    <source>
        <strain evidence="1 2">NBRC 105253</strain>
    </source>
</reference>
<dbReference type="EMBL" id="BJYJ01000008">
    <property type="protein sequence ID" value="GEN76211.1"/>
    <property type="molecule type" value="Genomic_DNA"/>
</dbReference>
<keyword evidence="2" id="KW-1185">Reference proteome</keyword>
<comment type="caution">
    <text evidence="1">The sequence shown here is derived from an EMBL/GenBank/DDBJ whole genome shotgun (WGS) entry which is preliminary data.</text>
</comment>
<dbReference type="OrthoDB" id="1425333at2"/>
<proteinExistence type="predicted"/>
<dbReference type="RefSeq" id="WP_146941136.1">
    <property type="nucleotide sequence ID" value="NZ_BJYJ01000008.1"/>
</dbReference>
<sequence>MNIPQNFNENDSEGMIVGAFSIKNEKPIFNGYGLYYNVIGGKNKLNGENRVWIVPEQMVKMKLKPDFFDGDKGVYYFAFKKPAGDYHFNAVTLFENGGLYSRNAGIKIDFPFTVEKGKITYVGEIYLDYRNQNVTQNMLSERDLPKLKGKFQSIDWDKLLR</sequence>
<evidence type="ECO:0000313" key="1">
    <source>
        <dbReference type="EMBL" id="GEN76211.1"/>
    </source>
</evidence>